<protein>
    <submittedName>
        <fullName evidence="3">Uncharacterized protein</fullName>
    </submittedName>
</protein>
<feature type="compositionally biased region" description="Polar residues" evidence="2">
    <location>
        <begin position="28"/>
        <end position="44"/>
    </location>
</feature>
<feature type="coiled-coil region" evidence="1">
    <location>
        <begin position="213"/>
        <end position="240"/>
    </location>
</feature>
<name>A0A5J4P164_9TREM</name>
<dbReference type="AlphaFoldDB" id="A0A5J4P164"/>
<reference evidence="3 4" key="1">
    <citation type="journal article" date="2019" name="Gigascience">
        <title>Whole-genome sequence of the oriental lung fluke Paragonimus westermani.</title>
        <authorList>
            <person name="Oey H."/>
            <person name="Zakrzewski M."/>
            <person name="Narain K."/>
            <person name="Devi K.R."/>
            <person name="Agatsuma T."/>
            <person name="Nawaratna S."/>
            <person name="Gobert G.N."/>
            <person name="Jones M.K."/>
            <person name="Ragan M.A."/>
            <person name="McManus D.P."/>
            <person name="Krause L."/>
        </authorList>
    </citation>
    <scope>NUCLEOTIDE SEQUENCE [LARGE SCALE GENOMIC DNA]</scope>
    <source>
        <strain evidence="3 4">IND2009</strain>
    </source>
</reference>
<proteinExistence type="predicted"/>
<dbReference type="Proteomes" id="UP000324629">
    <property type="component" value="Unassembled WGS sequence"/>
</dbReference>
<dbReference type="EMBL" id="QNGE01000204">
    <property type="protein sequence ID" value="KAA3681429.1"/>
    <property type="molecule type" value="Genomic_DNA"/>
</dbReference>
<comment type="caution">
    <text evidence="3">The sequence shown here is derived from an EMBL/GenBank/DDBJ whole genome shotgun (WGS) entry which is preliminary data.</text>
</comment>
<keyword evidence="4" id="KW-1185">Reference proteome</keyword>
<evidence type="ECO:0000313" key="3">
    <source>
        <dbReference type="EMBL" id="KAA3681429.1"/>
    </source>
</evidence>
<evidence type="ECO:0000256" key="2">
    <source>
        <dbReference type="SAM" id="MobiDB-lite"/>
    </source>
</evidence>
<organism evidence="3 4">
    <name type="scientific">Paragonimus westermani</name>
    <dbReference type="NCBI Taxonomy" id="34504"/>
    <lineage>
        <taxon>Eukaryota</taxon>
        <taxon>Metazoa</taxon>
        <taxon>Spiralia</taxon>
        <taxon>Lophotrochozoa</taxon>
        <taxon>Platyhelminthes</taxon>
        <taxon>Trematoda</taxon>
        <taxon>Digenea</taxon>
        <taxon>Plagiorchiida</taxon>
        <taxon>Troglotremata</taxon>
        <taxon>Troglotrematidae</taxon>
        <taxon>Paragonimus</taxon>
    </lineage>
</organism>
<evidence type="ECO:0000313" key="4">
    <source>
        <dbReference type="Proteomes" id="UP000324629"/>
    </source>
</evidence>
<feature type="region of interest" description="Disordered" evidence="2">
    <location>
        <begin position="1"/>
        <end position="55"/>
    </location>
</feature>
<gene>
    <name evidence="3" type="ORF">DEA37_0009910</name>
</gene>
<evidence type="ECO:0000256" key="1">
    <source>
        <dbReference type="SAM" id="Coils"/>
    </source>
</evidence>
<sequence length="343" mass="39143">MSSTLTNSDSRHSTLEPGKTEYEAAEQASPQNNGYRAHPNTGNWSAVLVNRPDDNSQNPHLKITVQIPLLDLLSSVPTERMAYPNEVNENISHGGLLHKRSLYEMDRAVSEYQNPESTYVRRTVKHNTLPHQYRSTIFKAVGQVASEPEHAKTMSLDSSTSKSYLAAMTDLDRMLEGNTDWKKVEELEQTVWMAQSDPNCPTFIRQGSVNSYMRILKRALQSCKQRVEDLNKAANEYYGENQLTMNSKQMQKMAHFRLLAADTTNEITLVDKNLTTAKLFAVDSSETEQLQNRRFPLITPTRIRERYARQVRVVTEILTMMEDLLESVKNADEKYTATFLSEN</sequence>
<accession>A0A5J4P164</accession>
<feature type="compositionally biased region" description="Basic and acidic residues" evidence="2">
    <location>
        <begin position="9"/>
        <end position="22"/>
    </location>
</feature>
<keyword evidence="1" id="KW-0175">Coiled coil</keyword>